<keyword evidence="8" id="KW-0862">Zinc</keyword>
<evidence type="ECO:0000256" key="3">
    <source>
        <dbReference type="ARBA" id="ARBA00006991"/>
    </source>
</evidence>
<dbReference type="InterPro" id="IPR036236">
    <property type="entry name" value="Znf_C2H2_sf"/>
</dbReference>
<dbReference type="FunFam" id="3.30.160.60:FF:000690">
    <property type="entry name" value="Zinc finger protein 354C"/>
    <property type="match status" value="1"/>
</dbReference>
<keyword evidence="11" id="KW-0804">Transcription</keyword>
<reference evidence="16" key="1">
    <citation type="submission" date="2022-03" db="EMBL/GenBank/DDBJ databases">
        <authorList>
            <person name="Alioto T."/>
            <person name="Alioto T."/>
            <person name="Gomez Garrido J."/>
        </authorList>
    </citation>
    <scope>NUCLEOTIDE SEQUENCE</scope>
</reference>
<comment type="similarity">
    <text evidence="3">Belongs to the krueppel C2H2-type zinc-finger protein family.</text>
</comment>
<keyword evidence="10" id="KW-0238">DNA-binding</keyword>
<evidence type="ECO:0000256" key="6">
    <source>
        <dbReference type="ARBA" id="ARBA00022737"/>
    </source>
</evidence>
<dbReference type="InterPro" id="IPR017956">
    <property type="entry name" value="AT_hook_DNA-bd_motif"/>
</dbReference>
<sequence>MMENGEETYVQEGNRATTSRSEISECWTGIRTEEVRPFVPLLGKMPEGQTPSQSPLMLSSIDEHQNRWRDKPGHRLLEAETVCQPGPAPVQYGYPAGQSSPASLTLLEKPRTTEPSTVEQSVAEPRVVRISEDSNTQPVLHGATPMPTSFGKVDKESGMLTRPQGWTNVDTQSRNIDENKRKEIGTSEQPGPRYWGLFQCSFCNFVFQDLSELLQHQETHNQDKFQGIGHELVQSDQQDETACEWRRYRCIVCDKIFCKQSSLVTHLRIHTGEKPFSCHVCRRKFNQRTSLTVHLRTHTGEAPFRCNKCSKSFRQQSNLTHHMKSHQRIEELDGIEWSEENRAPGLPLMYLISEGNESTSEVWGTKGTVLKGGKEEEPASCKRPYVCGHCFKRFTHQSNLMVHQRIHTGDRSYRCQECGKHFSRRTSLMVHLRGHTGEMPYSCQQCGKSFRQQSNLLYHMKSHAGLIDLKAEVPSGSANKQTVKLSGQLIGPSGQYVDRGEYPQLLNIGSVGGVRGEDGQVRAYQCNQCSKWFPTTSSLLLHQKLHMEQPNSIMQCREIQVQYPINRGPPHTYTENMLSSRHELEGFPQPLFKFPPRTEGNSVPVIPNGSESNVVPQPGNSTGFQRIGGITAEKVPVKGPFQIRGRGRPRKNPLVGQGQGPMMALLTGKAIHKCWKCPRRFNNKSNLIVHLRIHTGERPYQCWKCEKRFRQQSNLIQHLRNHQELFRDDLSPEPRKETNKEQENGKNQPDMMMLQPSTVGQARWTFFPFTDGSQINHSGQLFDPPQTVNLTEISPATPCVNSGTDAIPPSADRSFKCRSCFKTFNHKSNLLVHERIHSGDKTYRCQECGKQFSQRTSLMVHLRTHTGEMPYSCLQCRRRFRQQSNLLYHIKTNTVQGLLKCTTEHLPNSPTLSGIESGGENSIGSDMESTPGHAPIWMHLDSNPKSQMSPAPPNENTKVEFHCPECDKVFTHQSNLLVHQRIHSGERAYRCHECNRQFSQRTSLMIHLRTHTGEMPYSCQCCGKRFRQQSNLLYHLKSHAEQGSIMDSIPSSDYAAPKARGRPRKSESSEGNRDKSLMPRGKRTYKCTECPRRYNLMSNLVTHQRSHDQQPLYSCSECGESFLQQSYLTVHKKLHAKRDTPQLGAQYCWKPSQEMMDIRSSGREEERGAVYIQHEK</sequence>
<dbReference type="EMBL" id="OW240921">
    <property type="protein sequence ID" value="CAH2318762.1"/>
    <property type="molecule type" value="Genomic_DNA"/>
</dbReference>
<feature type="region of interest" description="Disordered" evidence="14">
    <location>
        <begin position="1046"/>
        <end position="1079"/>
    </location>
</feature>
<keyword evidence="5" id="KW-0479">Metal-binding</keyword>
<feature type="domain" description="C2H2-type" evidence="15">
    <location>
        <begin position="524"/>
        <end position="551"/>
    </location>
</feature>
<dbReference type="GO" id="GO:0008270">
    <property type="term" value="F:zinc ion binding"/>
    <property type="evidence" value="ECO:0007669"/>
    <property type="project" value="UniProtKB-KW"/>
</dbReference>
<evidence type="ECO:0000256" key="5">
    <source>
        <dbReference type="ARBA" id="ARBA00022723"/>
    </source>
</evidence>
<dbReference type="FunFam" id="3.30.160.60:FF:003176">
    <property type="match status" value="3"/>
</dbReference>
<comment type="function">
    <text evidence="1">May be involved in transcriptional regulation.</text>
</comment>
<dbReference type="PANTHER" id="PTHR47772">
    <property type="entry name" value="ZINC FINGER PROTEIN 200"/>
    <property type="match status" value="1"/>
</dbReference>
<evidence type="ECO:0000259" key="15">
    <source>
        <dbReference type="PROSITE" id="PS50157"/>
    </source>
</evidence>
<dbReference type="FunFam" id="3.30.160.60:FF:000446">
    <property type="entry name" value="Zinc finger protein"/>
    <property type="match status" value="2"/>
</dbReference>
<feature type="domain" description="C2H2-type" evidence="15">
    <location>
        <begin position="989"/>
        <end position="1016"/>
    </location>
</feature>
<evidence type="ECO:0000256" key="2">
    <source>
        <dbReference type="ARBA" id="ARBA00004123"/>
    </source>
</evidence>
<feature type="domain" description="C2H2-type" evidence="15">
    <location>
        <begin position="1085"/>
        <end position="1112"/>
    </location>
</feature>
<dbReference type="GO" id="GO:0042802">
    <property type="term" value="F:identical protein binding"/>
    <property type="evidence" value="ECO:0007669"/>
    <property type="project" value="UniProtKB-ARBA"/>
</dbReference>
<evidence type="ECO:0000256" key="14">
    <source>
        <dbReference type="SAM" id="MobiDB-lite"/>
    </source>
</evidence>
<feature type="domain" description="C2H2-type" evidence="15">
    <location>
        <begin position="871"/>
        <end position="894"/>
    </location>
</feature>
<feature type="compositionally biased region" description="Low complexity" evidence="14">
    <location>
        <begin position="913"/>
        <end position="925"/>
    </location>
</feature>
<keyword evidence="4" id="KW-0597">Phosphoprotein</keyword>
<feature type="domain" description="C2H2-type" evidence="15">
    <location>
        <begin position="843"/>
        <end position="870"/>
    </location>
</feature>
<feature type="domain" description="C2H2-type" evidence="15">
    <location>
        <begin position="672"/>
        <end position="699"/>
    </location>
</feature>
<dbReference type="PROSITE" id="PS00028">
    <property type="entry name" value="ZINC_FINGER_C2H2_1"/>
    <property type="match status" value="17"/>
</dbReference>
<protein>
    <submittedName>
        <fullName evidence="16">Zinc finger 585A-like isoform X1</fullName>
    </submittedName>
</protein>
<feature type="domain" description="C2H2-type" evidence="15">
    <location>
        <begin position="304"/>
        <end position="331"/>
    </location>
</feature>
<dbReference type="Gene3D" id="3.30.160.60">
    <property type="entry name" value="Classic Zinc Finger"/>
    <property type="match status" value="17"/>
</dbReference>
<dbReference type="GO" id="GO:0005634">
    <property type="term" value="C:nucleus"/>
    <property type="evidence" value="ECO:0007669"/>
    <property type="project" value="UniProtKB-SubCell"/>
</dbReference>
<dbReference type="FunFam" id="3.30.160.60:FF:000003">
    <property type="entry name" value="Zinc finger protein 3 homolog"/>
    <property type="match status" value="1"/>
</dbReference>
<feature type="domain" description="C2H2-type" evidence="15">
    <location>
        <begin position="815"/>
        <end position="842"/>
    </location>
</feature>
<dbReference type="AlphaFoldDB" id="A0AAD1T8A6"/>
<keyword evidence="17" id="KW-1185">Reference proteome</keyword>
<accession>A0AAD1T8A6</accession>
<feature type="domain" description="C2H2-type" evidence="15">
    <location>
        <begin position="441"/>
        <end position="465"/>
    </location>
</feature>
<dbReference type="InterPro" id="IPR050636">
    <property type="entry name" value="C2H2-ZF_domain-containing"/>
</dbReference>
<keyword evidence="7 13" id="KW-0863">Zinc-finger</keyword>
<dbReference type="Proteomes" id="UP001295444">
    <property type="component" value="Chromosome 10"/>
</dbReference>
<name>A0AAD1T8A6_PELCU</name>
<evidence type="ECO:0000256" key="11">
    <source>
        <dbReference type="ARBA" id="ARBA00023163"/>
    </source>
</evidence>
<dbReference type="InterPro" id="IPR013087">
    <property type="entry name" value="Znf_C2H2_type"/>
</dbReference>
<dbReference type="PROSITE" id="PS50157">
    <property type="entry name" value="ZINC_FINGER_C2H2_2"/>
    <property type="match status" value="18"/>
</dbReference>
<dbReference type="GO" id="GO:0032502">
    <property type="term" value="P:developmental process"/>
    <property type="evidence" value="ECO:0007669"/>
    <property type="project" value="UniProtKB-ARBA"/>
</dbReference>
<dbReference type="GO" id="GO:0003677">
    <property type="term" value="F:DNA binding"/>
    <property type="evidence" value="ECO:0007669"/>
    <property type="project" value="UniProtKB-KW"/>
</dbReference>
<dbReference type="FunFam" id="3.30.160.60:FF:000060">
    <property type="entry name" value="zinc finger protein 436"/>
    <property type="match status" value="2"/>
</dbReference>
<evidence type="ECO:0000256" key="4">
    <source>
        <dbReference type="ARBA" id="ARBA00022553"/>
    </source>
</evidence>
<gene>
    <name evidence="16" type="ORF">PECUL_23A023434</name>
</gene>
<feature type="domain" description="C2H2-type" evidence="15">
    <location>
        <begin position="1113"/>
        <end position="1140"/>
    </location>
</feature>
<feature type="domain" description="C2H2-type" evidence="15">
    <location>
        <begin position="1017"/>
        <end position="1044"/>
    </location>
</feature>
<feature type="domain" description="C2H2-type" evidence="15">
    <location>
        <begin position="961"/>
        <end position="988"/>
    </location>
</feature>
<evidence type="ECO:0000313" key="17">
    <source>
        <dbReference type="Proteomes" id="UP001295444"/>
    </source>
</evidence>
<evidence type="ECO:0000256" key="9">
    <source>
        <dbReference type="ARBA" id="ARBA00023015"/>
    </source>
</evidence>
<dbReference type="SUPFAM" id="SSF57667">
    <property type="entry name" value="beta-beta-alpha zinc fingers"/>
    <property type="match status" value="11"/>
</dbReference>
<feature type="domain" description="C2H2-type" evidence="15">
    <location>
        <begin position="700"/>
        <end position="722"/>
    </location>
</feature>
<feature type="domain" description="C2H2-type" evidence="15">
    <location>
        <begin position="385"/>
        <end position="412"/>
    </location>
</feature>
<evidence type="ECO:0000256" key="1">
    <source>
        <dbReference type="ARBA" id="ARBA00003767"/>
    </source>
</evidence>
<keyword evidence="9" id="KW-0805">Transcription regulation</keyword>
<feature type="compositionally biased region" description="Basic and acidic residues" evidence="14">
    <location>
        <begin position="723"/>
        <end position="744"/>
    </location>
</feature>
<dbReference type="Pfam" id="PF00096">
    <property type="entry name" value="zf-C2H2"/>
    <property type="match status" value="16"/>
</dbReference>
<feature type="domain" description="C2H2-type" evidence="15">
    <location>
        <begin position="198"/>
        <end position="225"/>
    </location>
</feature>
<feature type="domain" description="C2H2-type" evidence="15">
    <location>
        <begin position="413"/>
        <end position="440"/>
    </location>
</feature>
<feature type="region of interest" description="Disordered" evidence="14">
    <location>
        <begin position="910"/>
        <end position="934"/>
    </location>
</feature>
<dbReference type="SMART" id="SM00384">
    <property type="entry name" value="AT_hook"/>
    <property type="match status" value="2"/>
</dbReference>
<evidence type="ECO:0000256" key="8">
    <source>
        <dbReference type="ARBA" id="ARBA00022833"/>
    </source>
</evidence>
<keyword evidence="12" id="KW-0539">Nucleus</keyword>
<dbReference type="FunFam" id="3.30.160.60:FF:000508">
    <property type="entry name" value="Myeloid zinc finger 1"/>
    <property type="match status" value="2"/>
</dbReference>
<dbReference type="FunFam" id="3.30.160.60:FF:000100">
    <property type="entry name" value="Zinc finger 45-like"/>
    <property type="match status" value="1"/>
</dbReference>
<comment type="subcellular location">
    <subcellularLocation>
        <location evidence="2">Nucleus</location>
    </subcellularLocation>
</comment>
<dbReference type="FunFam" id="3.30.160.60:FF:000478">
    <property type="entry name" value="Zinc finger protein 133"/>
    <property type="match status" value="1"/>
</dbReference>
<dbReference type="FunFam" id="3.30.160.60:FF:001049">
    <property type="entry name" value="zinc finger protein 319"/>
    <property type="match status" value="2"/>
</dbReference>
<evidence type="ECO:0000256" key="10">
    <source>
        <dbReference type="ARBA" id="ARBA00023125"/>
    </source>
</evidence>
<keyword evidence="6" id="KW-0677">Repeat</keyword>
<evidence type="ECO:0000256" key="13">
    <source>
        <dbReference type="PROSITE-ProRule" id="PRU00042"/>
    </source>
</evidence>
<evidence type="ECO:0000256" key="7">
    <source>
        <dbReference type="ARBA" id="ARBA00022771"/>
    </source>
</evidence>
<feature type="region of interest" description="Disordered" evidence="14">
    <location>
        <begin position="1"/>
        <end position="21"/>
    </location>
</feature>
<feature type="region of interest" description="Disordered" evidence="14">
    <location>
        <begin position="723"/>
        <end position="751"/>
    </location>
</feature>
<feature type="domain" description="C2H2-type" evidence="15">
    <location>
        <begin position="248"/>
        <end position="275"/>
    </location>
</feature>
<dbReference type="FunFam" id="3.30.160.60:FF:000202">
    <property type="entry name" value="Zinc finger protein 574"/>
    <property type="match status" value="1"/>
</dbReference>
<evidence type="ECO:0000313" key="16">
    <source>
        <dbReference type="EMBL" id="CAH2318762.1"/>
    </source>
</evidence>
<proteinExistence type="inferred from homology"/>
<dbReference type="SMART" id="SM00355">
    <property type="entry name" value="ZnF_C2H2"/>
    <property type="match status" value="18"/>
</dbReference>
<feature type="domain" description="C2H2-type" evidence="15">
    <location>
        <begin position="276"/>
        <end position="303"/>
    </location>
</feature>
<organism evidence="16 17">
    <name type="scientific">Pelobates cultripes</name>
    <name type="common">Western spadefoot toad</name>
    <dbReference type="NCBI Taxonomy" id="61616"/>
    <lineage>
        <taxon>Eukaryota</taxon>
        <taxon>Metazoa</taxon>
        <taxon>Chordata</taxon>
        <taxon>Craniata</taxon>
        <taxon>Vertebrata</taxon>
        <taxon>Euteleostomi</taxon>
        <taxon>Amphibia</taxon>
        <taxon>Batrachia</taxon>
        <taxon>Anura</taxon>
        <taxon>Pelobatoidea</taxon>
        <taxon>Pelobatidae</taxon>
        <taxon>Pelobates</taxon>
    </lineage>
</organism>
<dbReference type="PANTHER" id="PTHR47772:SF7">
    <property type="entry name" value="ZINC FINGER PROTEIN 160"/>
    <property type="match status" value="1"/>
</dbReference>
<evidence type="ECO:0000256" key="12">
    <source>
        <dbReference type="ARBA" id="ARBA00023242"/>
    </source>
</evidence>
<feature type="compositionally biased region" description="Basic and acidic residues" evidence="14">
    <location>
        <begin position="1064"/>
        <end position="1077"/>
    </location>
</feature>